<evidence type="ECO:0000313" key="3">
    <source>
        <dbReference type="EMBL" id="TDP71748.1"/>
    </source>
</evidence>
<dbReference type="Proteomes" id="UP000295361">
    <property type="component" value="Unassembled WGS sequence"/>
</dbReference>
<keyword evidence="1" id="KW-0560">Oxidoreductase</keyword>
<dbReference type="Pfam" id="PF08240">
    <property type="entry name" value="ADH_N"/>
    <property type="match status" value="1"/>
</dbReference>
<dbReference type="InParanoid" id="A0A4R6QQ13"/>
<dbReference type="InterPro" id="IPR036291">
    <property type="entry name" value="NAD(P)-bd_dom_sf"/>
</dbReference>
<dbReference type="CDD" id="cd08255">
    <property type="entry name" value="2-desacetyl-2-hydroxyethyl_bacteriochlorophyllide_like"/>
    <property type="match status" value="1"/>
</dbReference>
<organism evidence="3 4">
    <name type="scientific">Roseateles toxinivorans</name>
    <dbReference type="NCBI Taxonomy" id="270368"/>
    <lineage>
        <taxon>Bacteria</taxon>
        <taxon>Pseudomonadati</taxon>
        <taxon>Pseudomonadota</taxon>
        <taxon>Betaproteobacteria</taxon>
        <taxon>Burkholderiales</taxon>
        <taxon>Sphaerotilaceae</taxon>
        <taxon>Roseateles</taxon>
    </lineage>
</organism>
<proteinExistence type="predicted"/>
<evidence type="ECO:0000313" key="4">
    <source>
        <dbReference type="Proteomes" id="UP000295361"/>
    </source>
</evidence>
<dbReference type="PANTHER" id="PTHR43189">
    <property type="entry name" value="ZINC-TYPE ALCOHOL DEHYDROGENASE-LIKE PROTEIN C1198.01-RELATED"/>
    <property type="match status" value="1"/>
</dbReference>
<keyword evidence="4" id="KW-1185">Reference proteome</keyword>
<protein>
    <submittedName>
        <fullName evidence="3">3-hydroxyethyl bacteriochlorophyllide a dehydrogenase</fullName>
    </submittedName>
</protein>
<dbReference type="AlphaFoldDB" id="A0A4R6QQ13"/>
<feature type="domain" description="Alcohol dehydrogenase-like N-terminal" evidence="2">
    <location>
        <begin position="26"/>
        <end position="119"/>
    </location>
</feature>
<evidence type="ECO:0000259" key="2">
    <source>
        <dbReference type="Pfam" id="PF08240"/>
    </source>
</evidence>
<reference evidence="3 4" key="1">
    <citation type="submission" date="2019-03" db="EMBL/GenBank/DDBJ databases">
        <title>Genomic Encyclopedia of Type Strains, Phase IV (KMG-IV): sequencing the most valuable type-strain genomes for metagenomic binning, comparative biology and taxonomic classification.</title>
        <authorList>
            <person name="Goeker M."/>
        </authorList>
    </citation>
    <scope>NUCLEOTIDE SEQUENCE [LARGE SCALE GENOMIC DNA]</scope>
    <source>
        <strain evidence="3 4">DSM 16998</strain>
    </source>
</reference>
<dbReference type="SUPFAM" id="SSF51735">
    <property type="entry name" value="NAD(P)-binding Rossmann-fold domains"/>
    <property type="match status" value="1"/>
</dbReference>
<evidence type="ECO:0000256" key="1">
    <source>
        <dbReference type="ARBA" id="ARBA00023002"/>
    </source>
</evidence>
<dbReference type="NCBIfam" id="TIGR01202">
    <property type="entry name" value="bchC"/>
    <property type="match status" value="1"/>
</dbReference>
<dbReference type="InterPro" id="IPR013154">
    <property type="entry name" value="ADH-like_N"/>
</dbReference>
<sequence length="317" mass="33779">MNTLAVVIDRPEHLQLSHLHLPAVEPEDVIVEVEWSGISTGTERLIWTGTMPMFPGMGYPLVPGYEAVGRVISAGAGSSRRLGQRVFVPGARCFGEVKGLFGGSASRLVVPGAKVVPVDEKLGAQAVLLALAATAYHSVAGGGQAQPFTPPDLIVGHGVLGRLLARMNVAAGITDFTVWETNPKRAEGGVGYTVVHPDDDKRRDYKAIYDVSGDSALLDSLIARLAPGGEVVLAGFYAKPLSLNFAPAFMREARIRVAAEWKRPDMLAVNALLADGRLSLDGLLTHSEPAEKAGLAYQQAFTDAGCLKMVLDWRHHA</sequence>
<dbReference type="RefSeq" id="WP_133701498.1">
    <property type="nucleotide sequence ID" value="NZ_SNXS01000003.1"/>
</dbReference>
<accession>A0A4R6QQ13</accession>
<dbReference type="SUPFAM" id="SSF50129">
    <property type="entry name" value="GroES-like"/>
    <property type="match status" value="1"/>
</dbReference>
<name>A0A4R6QQ13_9BURK</name>
<gene>
    <name evidence="3" type="ORF">DES47_103731</name>
</gene>
<dbReference type="OrthoDB" id="9806940at2"/>
<dbReference type="PANTHER" id="PTHR43189:SF1">
    <property type="entry name" value="ZINC-TYPE ALCOHOL DEHYDROGENASE-LIKE PROTEIN C1198.01"/>
    <property type="match status" value="1"/>
</dbReference>
<dbReference type="InterPro" id="IPR005903">
    <property type="entry name" value="BchC"/>
</dbReference>
<dbReference type="Gene3D" id="3.90.180.10">
    <property type="entry name" value="Medium-chain alcohol dehydrogenases, catalytic domain"/>
    <property type="match status" value="2"/>
</dbReference>
<comment type="caution">
    <text evidence="3">The sequence shown here is derived from an EMBL/GenBank/DDBJ whole genome shotgun (WGS) entry which is preliminary data.</text>
</comment>
<dbReference type="InterPro" id="IPR011032">
    <property type="entry name" value="GroES-like_sf"/>
</dbReference>
<dbReference type="EMBL" id="SNXS01000003">
    <property type="protein sequence ID" value="TDP71748.1"/>
    <property type="molecule type" value="Genomic_DNA"/>
</dbReference>
<dbReference type="GO" id="GO:0036354">
    <property type="term" value="F:bacteriochlorophyllide-a dehydrogenase activity"/>
    <property type="evidence" value="ECO:0007669"/>
    <property type="project" value="InterPro"/>
</dbReference>
<dbReference type="Gene3D" id="3.40.50.720">
    <property type="entry name" value="NAD(P)-binding Rossmann-like Domain"/>
    <property type="match status" value="1"/>
</dbReference>